<feature type="compositionally biased region" description="Polar residues" evidence="1">
    <location>
        <begin position="107"/>
        <end position="137"/>
    </location>
</feature>
<dbReference type="AlphaFoldDB" id="A0A8S3WP51"/>
<dbReference type="EMBL" id="CAJQZP010000610">
    <property type="protein sequence ID" value="CAG4972161.1"/>
    <property type="molecule type" value="Genomic_DNA"/>
</dbReference>
<dbReference type="OrthoDB" id="7512263at2759"/>
<gene>
    <name evidence="2" type="ORF">PAPOLLO_LOCUS8566</name>
</gene>
<name>A0A8S3WP51_PARAO</name>
<proteinExistence type="predicted"/>
<evidence type="ECO:0000256" key="1">
    <source>
        <dbReference type="SAM" id="MobiDB-lite"/>
    </source>
</evidence>
<feature type="region of interest" description="Disordered" evidence="1">
    <location>
        <begin position="107"/>
        <end position="150"/>
    </location>
</feature>
<protein>
    <submittedName>
        <fullName evidence="2">(apollo) hypothetical protein</fullName>
    </submittedName>
</protein>
<organism evidence="2 3">
    <name type="scientific">Parnassius apollo</name>
    <name type="common">Apollo butterfly</name>
    <name type="synonym">Papilio apollo</name>
    <dbReference type="NCBI Taxonomy" id="110799"/>
    <lineage>
        <taxon>Eukaryota</taxon>
        <taxon>Metazoa</taxon>
        <taxon>Ecdysozoa</taxon>
        <taxon>Arthropoda</taxon>
        <taxon>Hexapoda</taxon>
        <taxon>Insecta</taxon>
        <taxon>Pterygota</taxon>
        <taxon>Neoptera</taxon>
        <taxon>Endopterygota</taxon>
        <taxon>Lepidoptera</taxon>
        <taxon>Glossata</taxon>
        <taxon>Ditrysia</taxon>
        <taxon>Papilionoidea</taxon>
        <taxon>Papilionidae</taxon>
        <taxon>Parnassiinae</taxon>
        <taxon>Parnassini</taxon>
        <taxon>Parnassius</taxon>
        <taxon>Parnassius</taxon>
    </lineage>
</organism>
<reference evidence="2" key="1">
    <citation type="submission" date="2021-04" db="EMBL/GenBank/DDBJ databases">
        <authorList>
            <person name="Tunstrom K."/>
        </authorList>
    </citation>
    <scope>NUCLEOTIDE SEQUENCE</scope>
</reference>
<comment type="caution">
    <text evidence="2">The sequence shown here is derived from an EMBL/GenBank/DDBJ whole genome shotgun (WGS) entry which is preliminary data.</text>
</comment>
<evidence type="ECO:0000313" key="2">
    <source>
        <dbReference type="EMBL" id="CAG4972161.1"/>
    </source>
</evidence>
<keyword evidence="3" id="KW-1185">Reference proteome</keyword>
<evidence type="ECO:0000313" key="3">
    <source>
        <dbReference type="Proteomes" id="UP000691718"/>
    </source>
</evidence>
<dbReference type="Proteomes" id="UP000691718">
    <property type="component" value="Unassembled WGS sequence"/>
</dbReference>
<sequence length="150" mass="17457">MVYNTNKIKSLEKERWKQALVTLPSATTEGSKNRNVIKQLVADAEEKYKRIFIIIDLQKNGRVLRTLIKETKRRTITVPVDLELSLEDRAFQYEHQYGYQFGYQSEFQPQYPSNQSAPRNESVSSLQNLDSNESVTNDSDIISDMYDDIE</sequence>
<accession>A0A8S3WP51</accession>